<name>A0ACC2WZM4_9TREE</name>
<organism evidence="1 2">
    <name type="scientific">Naganishia vaughanmartiniae</name>
    <dbReference type="NCBI Taxonomy" id="1424756"/>
    <lineage>
        <taxon>Eukaryota</taxon>
        <taxon>Fungi</taxon>
        <taxon>Dikarya</taxon>
        <taxon>Basidiomycota</taxon>
        <taxon>Agaricomycotina</taxon>
        <taxon>Tremellomycetes</taxon>
        <taxon>Filobasidiales</taxon>
        <taxon>Filobasidiaceae</taxon>
        <taxon>Naganishia</taxon>
    </lineage>
</organism>
<gene>
    <name evidence="1" type="ORF">QFC22_005110</name>
</gene>
<accession>A0ACC2WZM4</accession>
<sequence>MDDSTLTAFRKAEKHFKSRHAHALQAVKVKKRQNKLLASLGFGGSGPSTRTARPSDYPVLKGHGVLNLSGTPEELGEDEVVLAGWDIDRADVSGGREFEEITVEKLDDYDGEGFVPRTVKAYIIGDGLIYIPKYLSPEAQLRLMRSSLEEYTLPPNPLNLSTHYVLPPDFSLFGQYVKDPDHLVDSKAASASRGVSKPITGILSPEPLVGHKSNDQNDTCASSVAIVNTPKEGRSESPVGSETASMRTTSTRSSQRELISNQPAHQEGYEALKQKVALGTGDLPSHKLKSKTVGKLMENELRWANLGWVYNVSSSECDIMPAPLSCSCWSIGVALSCQWPNKAYDFTSANPIPFPSPLARTCQQIVRGIPWPIVFGSPSSTTGTDTCSKLTSIKPDHWQDWIEDYKPDTGIVNFYHLKDTLMGHVDRSDGDVIVMSGQSRNFYHGVPRVMEGTLPSHFQPKGGDDVLTQACKRFMGSARININARQVFPVNFVHP</sequence>
<proteinExistence type="predicted"/>
<dbReference type="Proteomes" id="UP001243375">
    <property type="component" value="Unassembled WGS sequence"/>
</dbReference>
<evidence type="ECO:0000313" key="2">
    <source>
        <dbReference type="Proteomes" id="UP001243375"/>
    </source>
</evidence>
<keyword evidence="2" id="KW-1185">Reference proteome</keyword>
<reference evidence="1" key="1">
    <citation type="submission" date="2023-04" db="EMBL/GenBank/DDBJ databases">
        <title>Draft Genome sequencing of Naganishia species isolated from polar environments using Oxford Nanopore Technology.</title>
        <authorList>
            <person name="Leo P."/>
            <person name="Venkateswaran K."/>
        </authorList>
    </citation>
    <scope>NUCLEOTIDE SEQUENCE</scope>
    <source>
        <strain evidence="1">MNA-CCFEE 5425</strain>
    </source>
</reference>
<evidence type="ECO:0000313" key="1">
    <source>
        <dbReference type="EMBL" id="KAJ9115967.1"/>
    </source>
</evidence>
<dbReference type="EMBL" id="JASBWU010000015">
    <property type="protein sequence ID" value="KAJ9115967.1"/>
    <property type="molecule type" value="Genomic_DNA"/>
</dbReference>
<comment type="caution">
    <text evidence="1">The sequence shown here is derived from an EMBL/GenBank/DDBJ whole genome shotgun (WGS) entry which is preliminary data.</text>
</comment>
<protein>
    <submittedName>
        <fullName evidence="1">Uncharacterized protein</fullName>
    </submittedName>
</protein>